<name>A0A5Q0BHZ0_9GAMM</name>
<dbReference type="KEGG" id="mmob:F6R98_11570"/>
<organism evidence="1 2">
    <name type="scientific">Candidatus Methylospira mobilis</name>
    <dbReference type="NCBI Taxonomy" id="1808979"/>
    <lineage>
        <taxon>Bacteria</taxon>
        <taxon>Pseudomonadati</taxon>
        <taxon>Pseudomonadota</taxon>
        <taxon>Gammaproteobacteria</taxon>
        <taxon>Methylococcales</taxon>
        <taxon>Methylococcaceae</taxon>
        <taxon>Candidatus Methylospira</taxon>
    </lineage>
</organism>
<evidence type="ECO:0000313" key="2">
    <source>
        <dbReference type="Proteomes" id="UP000325755"/>
    </source>
</evidence>
<dbReference type="Proteomes" id="UP000325755">
    <property type="component" value="Chromosome"/>
</dbReference>
<dbReference type="Gene3D" id="2.30.110.50">
    <property type="match status" value="1"/>
</dbReference>
<evidence type="ECO:0000313" key="1">
    <source>
        <dbReference type="EMBL" id="QFY43179.1"/>
    </source>
</evidence>
<protein>
    <submittedName>
        <fullName evidence="1">Uncharacterized protein</fullName>
    </submittedName>
</protein>
<dbReference type="OrthoDB" id="9762420at2"/>
<dbReference type="SUPFAM" id="SSF69279">
    <property type="entry name" value="Phage tail proteins"/>
    <property type="match status" value="1"/>
</dbReference>
<reference evidence="1 2" key="1">
    <citation type="submission" date="2019-09" db="EMBL/GenBank/DDBJ databases">
        <title>Ecophysiology of the spiral-shaped methanotroph Methylospira mobilis as revealed by the complete genome sequence.</title>
        <authorList>
            <person name="Oshkin I.Y."/>
            <person name="Dedysh S.N."/>
            <person name="Miroshnikov K."/>
            <person name="Danilova O.V."/>
            <person name="Hakobyan A."/>
            <person name="Liesack W."/>
        </authorList>
    </citation>
    <scope>NUCLEOTIDE SEQUENCE [LARGE SCALE GENOMIC DNA]</scope>
    <source>
        <strain evidence="1 2">Shm1</strain>
    </source>
</reference>
<proteinExistence type="predicted"/>
<dbReference type="AlphaFoldDB" id="A0A5Q0BHZ0"/>
<keyword evidence="2" id="KW-1185">Reference proteome</keyword>
<dbReference type="InParanoid" id="A0A5Q0BHZ0"/>
<dbReference type="Gene3D" id="4.10.220.110">
    <property type="match status" value="1"/>
</dbReference>
<accession>A0A5Q0BHZ0</accession>
<dbReference type="EMBL" id="CP044205">
    <property type="protein sequence ID" value="QFY43179.1"/>
    <property type="molecule type" value="Genomic_DNA"/>
</dbReference>
<gene>
    <name evidence="1" type="ORF">F6R98_11570</name>
</gene>
<sequence>MPLQLTTMDYQHYRADNGIKGSAQVDPIHGIGEVFLYGEKLTSNAEAEEIAKLRAEAILCRSRQYQGKTTATGLRCGYVSVHGVPQERELV</sequence>